<dbReference type="Gene3D" id="3.30.930.10">
    <property type="entry name" value="Bira Bifunctional Protein, Domain 2"/>
    <property type="match status" value="1"/>
</dbReference>
<keyword evidence="7" id="KW-0963">Cytoplasm</keyword>
<dbReference type="AlphaFoldDB" id="A0A1G2CBB4"/>
<dbReference type="InterPro" id="IPR045864">
    <property type="entry name" value="aa-tRNA-synth_II/BPL/LPL"/>
</dbReference>
<evidence type="ECO:0000256" key="1">
    <source>
        <dbReference type="ARBA" id="ARBA00022598"/>
    </source>
</evidence>
<evidence type="ECO:0000313" key="11">
    <source>
        <dbReference type="Proteomes" id="UP000179059"/>
    </source>
</evidence>
<dbReference type="InterPro" id="IPR004364">
    <property type="entry name" value="Aa-tRNA-synt_II"/>
</dbReference>
<dbReference type="InterPro" id="IPR044136">
    <property type="entry name" value="Lys-tRNA-ligase_II_N"/>
</dbReference>
<dbReference type="EMBL" id="MHKX01000004">
    <property type="protein sequence ID" value="OGY98662.1"/>
    <property type="molecule type" value="Genomic_DNA"/>
</dbReference>
<keyword evidence="7" id="KW-0648">Protein biosynthesis</keyword>
<dbReference type="Proteomes" id="UP000179059">
    <property type="component" value="Unassembled WGS sequence"/>
</dbReference>
<dbReference type="GO" id="GO:0005524">
    <property type="term" value="F:ATP binding"/>
    <property type="evidence" value="ECO:0007669"/>
    <property type="project" value="UniProtKB-UniRule"/>
</dbReference>
<dbReference type="SUPFAM" id="SSF50249">
    <property type="entry name" value="Nucleic acid-binding proteins"/>
    <property type="match status" value="1"/>
</dbReference>
<evidence type="ECO:0000256" key="6">
    <source>
        <dbReference type="ARBA" id="ARBA00048573"/>
    </source>
</evidence>
<feature type="domain" description="Aminoacyl-transfer RNA synthetases class-II family profile" evidence="9">
    <location>
        <begin position="175"/>
        <end position="475"/>
    </location>
</feature>
<keyword evidence="7 8" id="KW-0460">Magnesium</keyword>
<evidence type="ECO:0000256" key="4">
    <source>
        <dbReference type="ARBA" id="ARBA00022840"/>
    </source>
</evidence>
<dbReference type="SUPFAM" id="SSF55681">
    <property type="entry name" value="Class II aaRS and biotin synthetases"/>
    <property type="match status" value="1"/>
</dbReference>
<reference evidence="10 11" key="1">
    <citation type="journal article" date="2016" name="Nat. Commun.">
        <title>Thousands of microbial genomes shed light on interconnected biogeochemical processes in an aquifer system.</title>
        <authorList>
            <person name="Anantharaman K."/>
            <person name="Brown C.T."/>
            <person name="Hug L.A."/>
            <person name="Sharon I."/>
            <person name="Castelle C.J."/>
            <person name="Probst A.J."/>
            <person name="Thomas B.C."/>
            <person name="Singh A."/>
            <person name="Wilkins M.J."/>
            <person name="Karaoz U."/>
            <person name="Brodie E.L."/>
            <person name="Williams K.H."/>
            <person name="Hubbard S.S."/>
            <person name="Banfield J.F."/>
        </authorList>
    </citation>
    <scope>NUCLEOTIDE SEQUENCE [LARGE SCALE GENOMIC DNA]</scope>
</reference>
<dbReference type="GO" id="GO:0000287">
    <property type="term" value="F:magnesium ion binding"/>
    <property type="evidence" value="ECO:0007669"/>
    <property type="project" value="UniProtKB-UniRule"/>
</dbReference>
<dbReference type="InterPro" id="IPR004365">
    <property type="entry name" value="NA-bd_OB_tRNA"/>
</dbReference>
<comment type="subunit">
    <text evidence="7">Homodimer.</text>
</comment>
<evidence type="ECO:0000256" key="7">
    <source>
        <dbReference type="HAMAP-Rule" id="MF_00252"/>
    </source>
</evidence>
<dbReference type="STRING" id="1798647.A2855_01380"/>
<dbReference type="GO" id="GO:0005829">
    <property type="term" value="C:cytosol"/>
    <property type="evidence" value="ECO:0007669"/>
    <property type="project" value="TreeGrafter"/>
</dbReference>
<evidence type="ECO:0000259" key="9">
    <source>
        <dbReference type="PROSITE" id="PS50862"/>
    </source>
</evidence>
<dbReference type="PRINTS" id="PR00982">
    <property type="entry name" value="TRNASYNTHLYS"/>
</dbReference>
<proteinExistence type="inferred from homology"/>
<keyword evidence="4 7" id="KW-0067">ATP-binding</keyword>
<evidence type="ECO:0000256" key="2">
    <source>
        <dbReference type="ARBA" id="ARBA00022723"/>
    </source>
</evidence>
<comment type="caution">
    <text evidence="7">Lacks conserved residue(s) required for the propagation of feature annotation.</text>
</comment>
<name>A0A1G2CBB4_9BACT</name>
<dbReference type="EC" id="6.1.1.6" evidence="7"/>
<dbReference type="GO" id="GO:0004824">
    <property type="term" value="F:lysine-tRNA ligase activity"/>
    <property type="evidence" value="ECO:0007669"/>
    <property type="project" value="UniProtKB-UniRule"/>
</dbReference>
<comment type="similarity">
    <text evidence="7">Belongs to the class-II aminoacyl-tRNA synthetase family.</text>
</comment>
<dbReference type="InterPro" id="IPR002313">
    <property type="entry name" value="Lys-tRNA-ligase_II"/>
</dbReference>
<comment type="subcellular location">
    <subcellularLocation>
        <location evidence="7">Cytoplasm</location>
    </subcellularLocation>
</comment>
<dbReference type="PROSITE" id="PS50862">
    <property type="entry name" value="AA_TRNA_LIGASE_II"/>
    <property type="match status" value="1"/>
</dbReference>
<evidence type="ECO:0000256" key="5">
    <source>
        <dbReference type="ARBA" id="ARBA00023146"/>
    </source>
</evidence>
<comment type="caution">
    <text evidence="10">The sequence shown here is derived from an EMBL/GenBank/DDBJ whole genome shotgun (WGS) entry which is preliminary data.</text>
</comment>
<dbReference type="InterPro" id="IPR018149">
    <property type="entry name" value="Lys-tRNA-synth_II_C"/>
</dbReference>
<dbReference type="NCBIfam" id="NF001756">
    <property type="entry name" value="PRK00484.1"/>
    <property type="match status" value="1"/>
</dbReference>
<evidence type="ECO:0000256" key="8">
    <source>
        <dbReference type="RuleBase" id="RU000336"/>
    </source>
</evidence>
<dbReference type="CDD" id="cd04322">
    <property type="entry name" value="LysRS_N"/>
    <property type="match status" value="1"/>
</dbReference>
<dbReference type="PANTHER" id="PTHR42918">
    <property type="entry name" value="LYSYL-TRNA SYNTHETASE"/>
    <property type="match status" value="1"/>
</dbReference>
<dbReference type="Gene3D" id="2.40.50.140">
    <property type="entry name" value="Nucleic acid-binding proteins"/>
    <property type="match status" value="1"/>
</dbReference>
<keyword evidence="1 7" id="KW-0436">Ligase</keyword>
<dbReference type="InterPro" id="IPR012340">
    <property type="entry name" value="NA-bd_OB-fold"/>
</dbReference>
<dbReference type="NCBIfam" id="TIGR00499">
    <property type="entry name" value="lysS_bact"/>
    <property type="match status" value="1"/>
</dbReference>
<dbReference type="InterPro" id="IPR006195">
    <property type="entry name" value="aa-tRNA-synth_II"/>
</dbReference>
<dbReference type="GO" id="GO:0000049">
    <property type="term" value="F:tRNA binding"/>
    <property type="evidence" value="ECO:0007669"/>
    <property type="project" value="TreeGrafter"/>
</dbReference>
<sequence length="480" mass="55040">MLEQLIEERRRKLDRLKAAGVDPYPVTAKRTITIGALRKDFAKLMRAKKNVAVAGRIASIRDQGGVIFLDIRDESGQIQAVLLKKKLGNFKLLKDTLDGGDFVAVSGVPFKTKKGEQSIEAKAAGILSKSLRPLPSDWYGLGDVEARLRQRYLDLNLNPEVREMFRKKAVFWETFRQGMLDEGFLEVELPVLEETPGGAEAEPFSTHHNALDTDFYLRISLELPLKKLLVGGYEKVFEIGRIFRNEGISKEHLQDYTQLEFYWAYQDYDGLMRFIEKLYKKVIKATMGTMVTTREGVKINWGKKWAKVDYVDYFKKTLKMDPLAATREELFAKARTLHLKPEKNSGKGRLIDLLFKTVRPNLVQPCFLVDPPVEIEPLAKRSRRDPRRVERFQIMASGTELGKGFSELNDPLDQRARFEEQMKLRATGDKEAQMLDEDFLEALEYGMPPAAGFGISERLFAVLMDKSIRETIFFPLMKRK</sequence>
<comment type="cofactor">
    <cofactor evidence="7 8">
        <name>Mg(2+)</name>
        <dbReference type="ChEBI" id="CHEBI:18420"/>
    </cofactor>
    <text evidence="7 8">Binds 3 Mg(2+) ions per subunit.</text>
</comment>
<organism evidence="10 11">
    <name type="scientific">Candidatus Liptonbacteria bacterium RIFCSPHIGHO2_01_FULL_57_28</name>
    <dbReference type="NCBI Taxonomy" id="1798647"/>
    <lineage>
        <taxon>Bacteria</taxon>
        <taxon>Candidatus Liptoniibacteriota</taxon>
    </lineage>
</organism>
<keyword evidence="2 7" id="KW-0479">Metal-binding</keyword>
<feature type="binding site" evidence="7">
    <location>
        <position position="400"/>
    </location>
    <ligand>
        <name>Mg(2+)</name>
        <dbReference type="ChEBI" id="CHEBI:18420"/>
        <label>2</label>
    </ligand>
</feature>
<dbReference type="HAMAP" id="MF_00252">
    <property type="entry name" value="Lys_tRNA_synth_class2"/>
    <property type="match status" value="1"/>
</dbReference>
<dbReference type="GO" id="GO:0006430">
    <property type="term" value="P:lysyl-tRNA aminoacylation"/>
    <property type="evidence" value="ECO:0007669"/>
    <property type="project" value="UniProtKB-UniRule"/>
</dbReference>
<gene>
    <name evidence="7" type="primary">lysS</name>
    <name evidence="10" type="ORF">A2855_01380</name>
</gene>
<keyword evidence="5 7" id="KW-0030">Aminoacyl-tRNA synthetase</keyword>
<dbReference type="Pfam" id="PF01336">
    <property type="entry name" value="tRNA_anti-codon"/>
    <property type="match status" value="1"/>
</dbReference>
<keyword evidence="3 7" id="KW-0547">Nucleotide-binding</keyword>
<feature type="binding site" evidence="7">
    <location>
        <position position="400"/>
    </location>
    <ligand>
        <name>Mg(2+)</name>
        <dbReference type="ChEBI" id="CHEBI:18420"/>
        <label>1</label>
    </ligand>
</feature>
<dbReference type="Pfam" id="PF00152">
    <property type="entry name" value="tRNA-synt_2"/>
    <property type="match status" value="1"/>
</dbReference>
<dbReference type="PANTHER" id="PTHR42918:SF15">
    <property type="entry name" value="LYSINE--TRNA LIGASE, CHLOROPLASTIC_MITOCHONDRIAL"/>
    <property type="match status" value="1"/>
</dbReference>
<evidence type="ECO:0000256" key="3">
    <source>
        <dbReference type="ARBA" id="ARBA00022741"/>
    </source>
</evidence>
<evidence type="ECO:0000313" key="10">
    <source>
        <dbReference type="EMBL" id="OGY98662.1"/>
    </source>
</evidence>
<comment type="catalytic activity">
    <reaction evidence="6 7 8">
        <text>tRNA(Lys) + L-lysine + ATP = L-lysyl-tRNA(Lys) + AMP + diphosphate</text>
        <dbReference type="Rhea" id="RHEA:20792"/>
        <dbReference type="Rhea" id="RHEA-COMP:9696"/>
        <dbReference type="Rhea" id="RHEA-COMP:9697"/>
        <dbReference type="ChEBI" id="CHEBI:30616"/>
        <dbReference type="ChEBI" id="CHEBI:32551"/>
        <dbReference type="ChEBI" id="CHEBI:33019"/>
        <dbReference type="ChEBI" id="CHEBI:78442"/>
        <dbReference type="ChEBI" id="CHEBI:78529"/>
        <dbReference type="ChEBI" id="CHEBI:456215"/>
        <dbReference type="EC" id="6.1.1.6"/>
    </reaction>
</comment>
<protein>
    <recommendedName>
        <fullName evidence="7">Lysine--tRNA ligase</fullName>
        <ecNumber evidence="7">6.1.1.6</ecNumber>
    </recommendedName>
    <alternativeName>
        <fullName evidence="7">Lysyl-tRNA synthetase</fullName>
        <shortName evidence="7">LysRS</shortName>
    </alternativeName>
</protein>
<accession>A0A1G2CBB4</accession>